<dbReference type="EMBL" id="BAABHM010000003">
    <property type="protein sequence ID" value="GAA4689274.1"/>
    <property type="molecule type" value="Genomic_DNA"/>
</dbReference>
<dbReference type="InterPro" id="IPR003709">
    <property type="entry name" value="VanY-like_core_dom"/>
</dbReference>
<evidence type="ECO:0000259" key="2">
    <source>
        <dbReference type="Pfam" id="PF02557"/>
    </source>
</evidence>
<evidence type="ECO:0000256" key="1">
    <source>
        <dbReference type="SAM" id="MobiDB-lite"/>
    </source>
</evidence>
<dbReference type="SUPFAM" id="SSF55166">
    <property type="entry name" value="Hedgehog/DD-peptidase"/>
    <property type="match status" value="1"/>
</dbReference>
<sequence>MAAVFGAYPLFDRAAAPVVLAVGDALDTSPDPAGSTGVAGGELPDGTATLDDDLPAITGLDPELREAVRQAAADAAADDIDFWITSGWRSPAFQEHLFDEAVRTKGLAEARRKVSTPEKSNHVSGKAVDIGPTEGDYWLIEHGTDYGLCQAYSNEIWHFELLTEPGGTCPPMLDGAAG</sequence>
<feature type="domain" description="D-alanyl-D-alanine carboxypeptidase-like core" evidence="2">
    <location>
        <begin position="60"/>
        <end position="141"/>
    </location>
</feature>
<evidence type="ECO:0000313" key="4">
    <source>
        <dbReference type="Proteomes" id="UP001500843"/>
    </source>
</evidence>
<accession>A0ABP8WHE0</accession>
<dbReference type="InterPro" id="IPR009045">
    <property type="entry name" value="Zn_M74/Hedgehog-like"/>
</dbReference>
<name>A0ABP8WHE0_9MICO</name>
<dbReference type="Proteomes" id="UP001500843">
    <property type="component" value="Unassembled WGS sequence"/>
</dbReference>
<protein>
    <submittedName>
        <fullName evidence="3">M15 family metallopeptidase</fullName>
    </submittedName>
</protein>
<proteinExistence type="predicted"/>
<reference evidence="4" key="1">
    <citation type="journal article" date="2019" name="Int. J. Syst. Evol. Microbiol.">
        <title>The Global Catalogue of Microorganisms (GCM) 10K type strain sequencing project: providing services to taxonomists for standard genome sequencing and annotation.</title>
        <authorList>
            <consortium name="The Broad Institute Genomics Platform"/>
            <consortium name="The Broad Institute Genome Sequencing Center for Infectious Disease"/>
            <person name="Wu L."/>
            <person name="Ma J."/>
        </authorList>
    </citation>
    <scope>NUCLEOTIDE SEQUENCE [LARGE SCALE GENOMIC DNA]</scope>
    <source>
        <strain evidence="4">JCM 17975</strain>
    </source>
</reference>
<organism evidence="3 4">
    <name type="scientific">Promicromonospora umidemergens</name>
    <dbReference type="NCBI Taxonomy" id="629679"/>
    <lineage>
        <taxon>Bacteria</taxon>
        <taxon>Bacillati</taxon>
        <taxon>Actinomycetota</taxon>
        <taxon>Actinomycetes</taxon>
        <taxon>Micrococcales</taxon>
        <taxon>Promicromonosporaceae</taxon>
        <taxon>Promicromonospora</taxon>
    </lineage>
</organism>
<gene>
    <name evidence="3" type="ORF">GCM10023198_04760</name>
</gene>
<dbReference type="CDD" id="cd14846">
    <property type="entry name" value="Peptidase_M15_like"/>
    <property type="match status" value="1"/>
</dbReference>
<dbReference type="Pfam" id="PF02557">
    <property type="entry name" value="VanY"/>
    <property type="match status" value="1"/>
</dbReference>
<evidence type="ECO:0000313" key="3">
    <source>
        <dbReference type="EMBL" id="GAA4689274.1"/>
    </source>
</evidence>
<comment type="caution">
    <text evidence="3">The sequence shown here is derived from an EMBL/GenBank/DDBJ whole genome shotgun (WGS) entry which is preliminary data.</text>
</comment>
<dbReference type="Gene3D" id="3.30.1380.10">
    <property type="match status" value="1"/>
</dbReference>
<feature type="region of interest" description="Disordered" evidence="1">
    <location>
        <begin position="29"/>
        <end position="51"/>
    </location>
</feature>
<keyword evidence="4" id="KW-1185">Reference proteome</keyword>